<reference evidence="2 3" key="1">
    <citation type="submission" date="2020-04" db="EMBL/GenBank/DDBJ databases">
        <title>Perkinsus olseni comparative genomics.</title>
        <authorList>
            <person name="Bogema D.R."/>
        </authorList>
    </citation>
    <scope>NUCLEOTIDE SEQUENCE [LARGE SCALE GENOMIC DNA]</scope>
    <source>
        <strain evidence="2 3">ATCC PRA-207</strain>
    </source>
</reference>
<dbReference type="Proteomes" id="UP000553632">
    <property type="component" value="Unassembled WGS sequence"/>
</dbReference>
<dbReference type="AlphaFoldDB" id="A0A7J6S5C5"/>
<evidence type="ECO:0000313" key="3">
    <source>
        <dbReference type="Proteomes" id="UP000553632"/>
    </source>
</evidence>
<sequence>MDTGYGNGGEGSDQANIWEEEAFYTVRGSIDATIVSYLEEKPFLQREKSRFEGRRSVVLLCKRRAPTGDQQATSSTSRPQPTWRAWPDDVCAMSSILVVQRGPPGSRRCYFYGLKASARSRSQWLQHDHKHETWVCRSSTIPPTLVDIAAEEVARRPTLTAGDLKSIWEKYREEGRLSQRDVDWLDLRSCDPGYPSVKGNIRNLLTSLTKRKEAGMRLDNFLTSIKHLRIDHHSRKDVSLIVDAILRHDSGDDLPGDLSLRQLTNICVTTNDPLVKVDPTSGELSRLAILFTSPLMLANYVQGEQAAIDCTFNLLAGKVTVLTLATLTAGGSSKPAALALVKSENTADIVAALGQLHDLLSHLELSIPKIKRIVQDGSTALNSAIHQIYPTSVADSVTSCYFHFMQLAKSKKPSGMAVATWLEFKSDLRTVALAHTIHEFCTLLALLRAKWIPLGRLLHWSNFW</sequence>
<dbReference type="OMA" id="PVITHIM"/>
<evidence type="ECO:0000313" key="2">
    <source>
        <dbReference type="EMBL" id="KAF4727752.1"/>
    </source>
</evidence>
<keyword evidence="3" id="KW-1185">Reference proteome</keyword>
<dbReference type="Pfam" id="PF10551">
    <property type="entry name" value="MULE"/>
    <property type="match status" value="1"/>
</dbReference>
<protein>
    <recommendedName>
        <fullName evidence="1">MULE transposase domain-containing protein</fullName>
    </recommendedName>
</protein>
<evidence type="ECO:0000259" key="1">
    <source>
        <dbReference type="Pfam" id="PF10551"/>
    </source>
</evidence>
<name>A0A7J6S5C5_PEROL</name>
<feature type="domain" description="MULE transposase" evidence="1">
    <location>
        <begin position="308"/>
        <end position="406"/>
    </location>
</feature>
<gene>
    <name evidence="2" type="ORF">FOZ63_031573</name>
</gene>
<comment type="caution">
    <text evidence="2">The sequence shown here is derived from an EMBL/GenBank/DDBJ whole genome shotgun (WGS) entry which is preliminary data.</text>
</comment>
<proteinExistence type="predicted"/>
<dbReference type="EMBL" id="JABANO010020883">
    <property type="protein sequence ID" value="KAF4727752.1"/>
    <property type="molecule type" value="Genomic_DNA"/>
</dbReference>
<accession>A0A7J6S5C5</accession>
<dbReference type="InterPro" id="IPR018289">
    <property type="entry name" value="MULE_transposase_dom"/>
</dbReference>
<organism evidence="2 3">
    <name type="scientific">Perkinsus olseni</name>
    <name type="common">Perkinsus atlanticus</name>
    <dbReference type="NCBI Taxonomy" id="32597"/>
    <lineage>
        <taxon>Eukaryota</taxon>
        <taxon>Sar</taxon>
        <taxon>Alveolata</taxon>
        <taxon>Perkinsozoa</taxon>
        <taxon>Perkinsea</taxon>
        <taxon>Perkinsida</taxon>
        <taxon>Perkinsidae</taxon>
        <taxon>Perkinsus</taxon>
    </lineage>
</organism>